<dbReference type="InterPro" id="IPR036568">
    <property type="entry name" value="GGCT-like_sf"/>
</dbReference>
<dbReference type="PANTHER" id="PTHR31544:SF4">
    <property type="entry name" value="GAMMA-GLUTAMYLCYCLOTRANSFERASE-RELATED"/>
    <property type="match status" value="1"/>
</dbReference>
<keyword evidence="5" id="KW-1185">Reference proteome</keyword>
<accession>A0A5J6MNR4</accession>
<evidence type="ECO:0000313" key="4">
    <source>
        <dbReference type="EMBL" id="QEX18963.1"/>
    </source>
</evidence>
<dbReference type="Gene3D" id="3.10.490.10">
    <property type="entry name" value="Gamma-glutamyl cyclotransferase-like"/>
    <property type="match status" value="1"/>
</dbReference>
<dbReference type="PANTHER" id="PTHR31544">
    <property type="entry name" value="AIG2-LIKE PROTEIN D"/>
    <property type="match status" value="1"/>
</dbReference>
<keyword evidence="1" id="KW-0808">Transferase</keyword>
<evidence type="ECO:0000313" key="5">
    <source>
        <dbReference type="Proteomes" id="UP000326202"/>
    </source>
</evidence>
<dbReference type="AlphaFoldDB" id="A0A5J6MNR4"/>
<evidence type="ECO:0000256" key="2">
    <source>
        <dbReference type="ARBA" id="ARBA00030602"/>
    </source>
</evidence>
<evidence type="ECO:0000259" key="3">
    <source>
        <dbReference type="Pfam" id="PF06094"/>
    </source>
</evidence>
<name>A0A5J6MNR4_9PROT</name>
<evidence type="ECO:0000256" key="1">
    <source>
        <dbReference type="ARBA" id="ARBA00022679"/>
    </source>
</evidence>
<dbReference type="Pfam" id="PF06094">
    <property type="entry name" value="GGACT"/>
    <property type="match status" value="1"/>
</dbReference>
<dbReference type="GO" id="GO:0016740">
    <property type="term" value="F:transferase activity"/>
    <property type="evidence" value="ECO:0007669"/>
    <property type="project" value="UniProtKB-KW"/>
</dbReference>
<dbReference type="SUPFAM" id="SSF110857">
    <property type="entry name" value="Gamma-glutamyl cyclotransferase-like"/>
    <property type="match status" value="1"/>
</dbReference>
<dbReference type="Proteomes" id="UP000326202">
    <property type="component" value="Chromosome"/>
</dbReference>
<gene>
    <name evidence="4" type="ORF">FRZ44_42750</name>
</gene>
<protein>
    <recommendedName>
        <fullName evidence="2">Putative gamma-glutamylcyclotransferase</fullName>
    </recommendedName>
</protein>
<dbReference type="InterPro" id="IPR013024">
    <property type="entry name" value="GGCT-like"/>
</dbReference>
<feature type="domain" description="Gamma-glutamylcyclotransferase AIG2-like" evidence="3">
    <location>
        <begin position="3"/>
        <end position="107"/>
    </location>
</feature>
<organism evidence="4 5">
    <name type="scientific">Hypericibacter terrae</name>
    <dbReference type="NCBI Taxonomy" id="2602015"/>
    <lineage>
        <taxon>Bacteria</taxon>
        <taxon>Pseudomonadati</taxon>
        <taxon>Pseudomonadota</taxon>
        <taxon>Alphaproteobacteria</taxon>
        <taxon>Rhodospirillales</taxon>
        <taxon>Dongiaceae</taxon>
        <taxon>Hypericibacter</taxon>
    </lineage>
</organism>
<dbReference type="CDD" id="cd06661">
    <property type="entry name" value="GGCT_like"/>
    <property type="match status" value="1"/>
</dbReference>
<proteinExistence type="predicted"/>
<reference evidence="4 5" key="1">
    <citation type="submission" date="2019-08" db="EMBL/GenBank/DDBJ databases">
        <title>Hyperibacter terrae gen. nov., sp. nov. and Hyperibacter viscosus sp. nov., two new members in the family Rhodospirillaceae isolated from the rhizosphere of Hypericum perforatum.</title>
        <authorList>
            <person name="Noviana Z."/>
        </authorList>
    </citation>
    <scope>NUCLEOTIDE SEQUENCE [LARGE SCALE GENOMIC DNA]</scope>
    <source>
        <strain evidence="4 5">R5913</strain>
    </source>
</reference>
<dbReference type="InterPro" id="IPR045038">
    <property type="entry name" value="AIG2-like"/>
</dbReference>
<dbReference type="RefSeq" id="WP_151179068.1">
    <property type="nucleotide sequence ID" value="NZ_CP042906.1"/>
</dbReference>
<dbReference type="KEGG" id="htq:FRZ44_42750"/>
<sequence length="177" mass="19902">MRLFFFGSLMDADLLRLVLDRDTGDIAHAPAEILGYERRRAKNESFPIIVPTPGGRVEGRVVTGLTAEDVARIQWYESDDYALRPCVVKAGETRHDAYVFLATASLQDEGVAWEFDHWVAVEKPMCLSLAQEIMSHYGAISSTELVERWPAIKARAMAQHFGEPVAQPTRRRAGSRR</sequence>
<dbReference type="OrthoDB" id="8478759at2"/>
<dbReference type="EMBL" id="CP042906">
    <property type="protein sequence ID" value="QEX18963.1"/>
    <property type="molecule type" value="Genomic_DNA"/>
</dbReference>
<dbReference type="InterPro" id="IPR009288">
    <property type="entry name" value="AIG2-like_dom"/>
</dbReference>